<gene>
    <name evidence="2" type="ORF">BDV33DRAFT_226912</name>
</gene>
<feature type="region of interest" description="Disordered" evidence="1">
    <location>
        <begin position="196"/>
        <end position="216"/>
    </location>
</feature>
<evidence type="ECO:0000256" key="1">
    <source>
        <dbReference type="SAM" id="MobiDB-lite"/>
    </source>
</evidence>
<evidence type="ECO:0000313" key="3">
    <source>
        <dbReference type="Proteomes" id="UP000326799"/>
    </source>
</evidence>
<proteinExistence type="predicted"/>
<dbReference type="EMBL" id="ML733391">
    <property type="protein sequence ID" value="KAB8226421.1"/>
    <property type="molecule type" value="Genomic_DNA"/>
</dbReference>
<dbReference type="AlphaFoldDB" id="A0A5N6F960"/>
<dbReference type="GO" id="GO:0005739">
    <property type="term" value="C:mitochondrion"/>
    <property type="evidence" value="ECO:0007669"/>
    <property type="project" value="TreeGrafter"/>
</dbReference>
<dbReference type="InterPro" id="IPR051035">
    <property type="entry name" value="Mito_inheritance_9"/>
</dbReference>
<accession>A0A5N6F960</accession>
<reference evidence="2 3" key="1">
    <citation type="submission" date="2019-04" db="EMBL/GenBank/DDBJ databases">
        <title>Fungal friends and foes A comparative genomics study of 23 Aspergillus species from section Flavi.</title>
        <authorList>
            <consortium name="DOE Joint Genome Institute"/>
            <person name="Kjaerbolling I."/>
            <person name="Vesth T.C."/>
            <person name="Frisvad J.C."/>
            <person name="Nybo J.L."/>
            <person name="Theobald S."/>
            <person name="Kildgaard S."/>
            <person name="Petersen T.I."/>
            <person name="Kuo A."/>
            <person name="Sato A."/>
            <person name="Lyhne E.K."/>
            <person name="Kogle M.E."/>
            <person name="Wiebenga A."/>
            <person name="Kun R.S."/>
            <person name="Lubbers R.J."/>
            <person name="Makela M.R."/>
            <person name="Barry K."/>
            <person name="Chovatia M."/>
            <person name="Clum A."/>
            <person name="Daum C."/>
            <person name="Haridas S."/>
            <person name="He G."/>
            <person name="LaButti K."/>
            <person name="Lipzen A."/>
            <person name="Mondo S."/>
            <person name="Pangilinan J."/>
            <person name="Riley R."/>
            <person name="Salamov A."/>
            <person name="Simmons B.A."/>
            <person name="Magnuson J.K."/>
            <person name="Henrissat B."/>
            <person name="Mortensen U.H."/>
            <person name="Larsen T.O."/>
            <person name="De vries R.P."/>
            <person name="Grigoriev I.V."/>
            <person name="Machida M."/>
            <person name="Baker S.E."/>
            <person name="Andersen M.R."/>
        </authorList>
    </citation>
    <scope>NUCLEOTIDE SEQUENCE [LARGE SCALE GENOMIC DNA]</scope>
    <source>
        <strain evidence="2 3">CBS 126849</strain>
    </source>
</reference>
<dbReference type="PANTHER" id="PTHR36091:SF2">
    <property type="entry name" value="AMINOGLYCOSIDE PHOSPHOTRANSFERASE DOMAIN-CONTAINING PROTEIN"/>
    <property type="match status" value="1"/>
</dbReference>
<name>A0A5N6F960_9EURO</name>
<keyword evidence="3" id="KW-1185">Reference proteome</keyword>
<dbReference type="Proteomes" id="UP000326799">
    <property type="component" value="Unassembled WGS sequence"/>
</dbReference>
<dbReference type="PANTHER" id="PTHR36091">
    <property type="entry name" value="ALTERED INHERITANCE OF MITOCHONDRIA PROTEIN 9, MITOCHONDRIAL"/>
    <property type="match status" value="1"/>
</dbReference>
<sequence>MQNGFEAIVKTPCQIAGPRYLAPLVKRYSSSDEIPVGTEYIIMERAAGRERHKLASESVEMETKFFSLPFQTAGDEASTDSKTFCIGPTADYMFGRGKRASLDISRGPWADPCSFLMSIAQKEIEWVRQYGKPSKLDFPHNGSTPGEASPDEYIHLLEKFPLLAPYLLPRDSDNPLNQLTLRHPVGPRLPVAGHPCAFENPDIEQSPDLKEPSLHSDYNTLPAQEKVEADELYRRRLLFYYYRIFNGHLNKPHLQALSRPYLFAPSTPRIKCPVEFTDAELEVFAKQEQMWFYLSKLVNYWRDEIGINEDGWISNDGYEDAVRKAGQLKDSLVEAAEGDEKDISLLNEGWMFRDREEID</sequence>
<protein>
    <submittedName>
        <fullName evidence="2">Uncharacterized protein</fullName>
    </submittedName>
</protein>
<evidence type="ECO:0000313" key="2">
    <source>
        <dbReference type="EMBL" id="KAB8226421.1"/>
    </source>
</evidence>
<organism evidence="2 3">
    <name type="scientific">Aspergillus novoparasiticus</name>
    <dbReference type="NCBI Taxonomy" id="986946"/>
    <lineage>
        <taxon>Eukaryota</taxon>
        <taxon>Fungi</taxon>
        <taxon>Dikarya</taxon>
        <taxon>Ascomycota</taxon>
        <taxon>Pezizomycotina</taxon>
        <taxon>Eurotiomycetes</taxon>
        <taxon>Eurotiomycetidae</taxon>
        <taxon>Eurotiales</taxon>
        <taxon>Aspergillaceae</taxon>
        <taxon>Aspergillus</taxon>
        <taxon>Aspergillus subgen. Circumdati</taxon>
    </lineage>
</organism>